<comment type="pathway">
    <text evidence="7">Carbohydrate metabolism; D-tagatose 6-phosphate degradation; D-glyceraldehyde 3-phosphate and glycerone phosphate from D-tagatose 6-phosphate: step 1/2.</text>
</comment>
<dbReference type="GO" id="GO:0016052">
    <property type="term" value="P:carbohydrate catabolic process"/>
    <property type="evidence" value="ECO:0007669"/>
    <property type="project" value="UniProtKB-ARBA"/>
</dbReference>
<dbReference type="InterPro" id="IPR022463">
    <property type="entry name" value="1-PFruKinase"/>
</dbReference>
<dbReference type="GO" id="GO:0005988">
    <property type="term" value="P:lactose metabolic process"/>
    <property type="evidence" value="ECO:0007669"/>
    <property type="project" value="UniProtKB-KW"/>
</dbReference>
<dbReference type="EMBL" id="JAEEGB010000021">
    <property type="protein sequence ID" value="MBI6874252.1"/>
    <property type="molecule type" value="Genomic_DNA"/>
</dbReference>
<comment type="catalytic activity">
    <reaction evidence="6 8">
        <text>beta-D-fructose 1-phosphate + ATP = beta-D-fructose 1,6-bisphosphate + ADP + H(+)</text>
        <dbReference type="Rhea" id="RHEA:14213"/>
        <dbReference type="ChEBI" id="CHEBI:15378"/>
        <dbReference type="ChEBI" id="CHEBI:30616"/>
        <dbReference type="ChEBI" id="CHEBI:32966"/>
        <dbReference type="ChEBI" id="CHEBI:138881"/>
        <dbReference type="ChEBI" id="CHEBI:456216"/>
        <dbReference type="EC" id="2.7.1.56"/>
    </reaction>
</comment>
<evidence type="ECO:0000313" key="11">
    <source>
        <dbReference type="Proteomes" id="UP000622687"/>
    </source>
</evidence>
<keyword evidence="5 7" id="KW-0067">ATP-binding</keyword>
<dbReference type="PROSITE" id="PS00584">
    <property type="entry name" value="PFKB_KINASES_2"/>
    <property type="match status" value="1"/>
</dbReference>
<name>A0A934I026_9CLOT</name>
<dbReference type="NCBIfam" id="TIGR03168">
    <property type="entry name" value="1-PFK"/>
    <property type="match status" value="1"/>
</dbReference>
<feature type="domain" description="Carbohydrate kinase PfkB" evidence="9">
    <location>
        <begin position="11"/>
        <end position="282"/>
    </location>
</feature>
<comment type="similarity">
    <text evidence="1">Belongs to the carbohydrate kinase pfkB family.</text>
</comment>
<accession>A0A934I026</accession>
<evidence type="ECO:0000313" key="10">
    <source>
        <dbReference type="EMBL" id="MBI6874252.1"/>
    </source>
</evidence>
<dbReference type="PANTHER" id="PTHR46566:SF1">
    <property type="entry name" value="1-PHOSPHOFRUCTOKINASE"/>
    <property type="match status" value="1"/>
</dbReference>
<comment type="similarity">
    <text evidence="7">Belongs to the carbohydrate kinase PfkB family. LacC subfamily.</text>
</comment>
<evidence type="ECO:0000256" key="3">
    <source>
        <dbReference type="ARBA" id="ARBA00022741"/>
    </source>
</evidence>
<evidence type="ECO:0000256" key="5">
    <source>
        <dbReference type="ARBA" id="ARBA00022840"/>
    </source>
</evidence>
<dbReference type="AlphaFoldDB" id="A0A934I026"/>
<organism evidence="10 11">
    <name type="scientific">Clostridium aciditolerans</name>
    <dbReference type="NCBI Taxonomy" id="339861"/>
    <lineage>
        <taxon>Bacteria</taxon>
        <taxon>Bacillati</taxon>
        <taxon>Bacillota</taxon>
        <taxon>Clostridia</taxon>
        <taxon>Eubacteriales</taxon>
        <taxon>Clostridiaceae</taxon>
        <taxon>Clostridium</taxon>
    </lineage>
</organism>
<dbReference type="Proteomes" id="UP000622687">
    <property type="component" value="Unassembled WGS sequence"/>
</dbReference>
<dbReference type="GO" id="GO:0005829">
    <property type="term" value="C:cytosol"/>
    <property type="evidence" value="ECO:0007669"/>
    <property type="project" value="TreeGrafter"/>
</dbReference>
<dbReference type="Pfam" id="PF00294">
    <property type="entry name" value="PfkB"/>
    <property type="match status" value="1"/>
</dbReference>
<evidence type="ECO:0000256" key="8">
    <source>
        <dbReference type="RuleBase" id="RU369061"/>
    </source>
</evidence>
<dbReference type="SUPFAM" id="SSF53613">
    <property type="entry name" value="Ribokinase-like"/>
    <property type="match status" value="1"/>
</dbReference>
<keyword evidence="7" id="KW-0423">Lactose metabolism</keyword>
<keyword evidence="4 8" id="KW-0418">Kinase</keyword>
<gene>
    <name evidence="10" type="primary">pfkB</name>
    <name evidence="10" type="ORF">I6U51_16335</name>
</gene>
<sequence length="305" mass="33424">MIYTVTFNPSIDYVIKVENFTAGTVNRVVNENKYAGGKGINVSRVLNNLGIKSKALGFIGGFTGQFIENFLKKEEIYTDFIQVNGDTRINVKLSSNEETEINGSGPNIGEEDLNKLFGKIDALNSEDILVLAGNVQKSLPRNIYSQIQEKVKDKEVKVIVDTTGEALISTLRHKPFLIKPNNHELGEIFNIEIHKKEDIIKYSQKLREMGAQNVIISMAGEGALLISSEGVYHASAPKGIVKNSVGAGDSLIAGFLASYSKTQDINEAFRYGVASGSATAFSMDLCKREDVEKLLVQVKIIKLSS</sequence>
<evidence type="ECO:0000256" key="7">
    <source>
        <dbReference type="PIRNR" id="PIRNR000535"/>
    </source>
</evidence>
<reference evidence="10" key="1">
    <citation type="submission" date="2020-12" db="EMBL/GenBank/DDBJ databases">
        <title>Clostridium thailandense sp. nov., a novel acetogenic bacterium isolated from peat land soil in Thailand.</title>
        <authorList>
            <person name="Chaikitkaew S."/>
            <person name="Birkeland N.K."/>
        </authorList>
    </citation>
    <scope>NUCLEOTIDE SEQUENCE</scope>
    <source>
        <strain evidence="10">DSM 17425</strain>
    </source>
</reference>
<evidence type="ECO:0000259" key="9">
    <source>
        <dbReference type="Pfam" id="PF00294"/>
    </source>
</evidence>
<proteinExistence type="inferred from homology"/>
<comment type="function">
    <text evidence="8">Catalyzes the ATP-dependent phosphorylation of fructose-l-phosphate to fructose-l,6-bisphosphate.</text>
</comment>
<dbReference type="GO" id="GO:0009024">
    <property type="term" value="F:tagatose-6-phosphate kinase activity"/>
    <property type="evidence" value="ECO:0007669"/>
    <property type="project" value="UniProtKB-EC"/>
</dbReference>
<evidence type="ECO:0000256" key="4">
    <source>
        <dbReference type="ARBA" id="ARBA00022777"/>
    </source>
</evidence>
<keyword evidence="2 7" id="KW-0808">Transferase</keyword>
<dbReference type="FunFam" id="3.40.1190.20:FF:000001">
    <property type="entry name" value="Phosphofructokinase"/>
    <property type="match status" value="1"/>
</dbReference>
<comment type="catalytic activity">
    <reaction evidence="7">
        <text>D-tagatofuranose 6-phosphate + ATP = D-tagatofuranose 1,6-bisphosphate + ADP + H(+)</text>
        <dbReference type="Rhea" id="RHEA:12420"/>
        <dbReference type="ChEBI" id="CHEBI:15378"/>
        <dbReference type="ChEBI" id="CHEBI:30616"/>
        <dbReference type="ChEBI" id="CHEBI:58694"/>
        <dbReference type="ChEBI" id="CHEBI:58695"/>
        <dbReference type="ChEBI" id="CHEBI:456216"/>
        <dbReference type="EC" id="2.7.1.144"/>
    </reaction>
</comment>
<dbReference type="GO" id="GO:0005524">
    <property type="term" value="F:ATP binding"/>
    <property type="evidence" value="ECO:0007669"/>
    <property type="project" value="UniProtKB-UniRule"/>
</dbReference>
<comment type="caution">
    <text evidence="10">The sequence shown here is derived from an EMBL/GenBank/DDBJ whole genome shotgun (WGS) entry which is preliminary data.</text>
</comment>
<dbReference type="PROSITE" id="PS00583">
    <property type="entry name" value="PFKB_KINASES_1"/>
    <property type="match status" value="1"/>
</dbReference>
<keyword evidence="3 7" id="KW-0547">Nucleotide-binding</keyword>
<evidence type="ECO:0000256" key="1">
    <source>
        <dbReference type="ARBA" id="ARBA00005380"/>
    </source>
</evidence>
<dbReference type="Gene3D" id="3.40.1190.20">
    <property type="match status" value="1"/>
</dbReference>
<keyword evidence="11" id="KW-1185">Reference proteome</keyword>
<dbReference type="PANTHER" id="PTHR46566">
    <property type="entry name" value="1-PHOSPHOFRUCTOKINASE-RELATED"/>
    <property type="match status" value="1"/>
</dbReference>
<dbReference type="PIRSF" id="PIRSF000535">
    <property type="entry name" value="1PFK/6PFK/LacC"/>
    <property type="match status" value="1"/>
</dbReference>
<dbReference type="GO" id="GO:0008662">
    <property type="term" value="F:1-phosphofructokinase activity"/>
    <property type="evidence" value="ECO:0007669"/>
    <property type="project" value="UniProtKB-UniRule"/>
</dbReference>
<evidence type="ECO:0000256" key="6">
    <source>
        <dbReference type="ARBA" id="ARBA00047745"/>
    </source>
</evidence>
<dbReference type="RefSeq" id="WP_211143649.1">
    <property type="nucleotide sequence ID" value="NZ_JAEEGB010000021.1"/>
</dbReference>
<protein>
    <recommendedName>
        <fullName evidence="7">Tagatose-6-phosphate kinase</fullName>
        <ecNumber evidence="7">2.7.1.144</ecNumber>
    </recommendedName>
</protein>
<dbReference type="InterPro" id="IPR002173">
    <property type="entry name" value="Carboh/pur_kinase_PfkB_CS"/>
</dbReference>
<dbReference type="InterPro" id="IPR017583">
    <property type="entry name" value="Tagatose/fructose_Pkinase"/>
</dbReference>
<evidence type="ECO:0000256" key="2">
    <source>
        <dbReference type="ARBA" id="ARBA00022679"/>
    </source>
</evidence>
<dbReference type="InterPro" id="IPR011611">
    <property type="entry name" value="PfkB_dom"/>
</dbReference>
<dbReference type="GO" id="GO:0044281">
    <property type="term" value="P:small molecule metabolic process"/>
    <property type="evidence" value="ECO:0007669"/>
    <property type="project" value="UniProtKB-ARBA"/>
</dbReference>
<dbReference type="InterPro" id="IPR029056">
    <property type="entry name" value="Ribokinase-like"/>
</dbReference>
<dbReference type="CDD" id="cd01164">
    <property type="entry name" value="FruK_PfkB_like"/>
    <property type="match status" value="1"/>
</dbReference>
<dbReference type="EC" id="2.7.1.144" evidence="7"/>
<dbReference type="NCBIfam" id="TIGR03828">
    <property type="entry name" value="pfkB"/>
    <property type="match status" value="1"/>
</dbReference>